<feature type="domain" description="Acylphosphatase-like" evidence="8">
    <location>
        <begin position="392"/>
        <end position="479"/>
    </location>
</feature>
<proteinExistence type="inferred from homology"/>
<evidence type="ECO:0000256" key="2">
    <source>
        <dbReference type="ARBA" id="ARBA00032904"/>
    </source>
</evidence>
<evidence type="ECO:0000313" key="9">
    <source>
        <dbReference type="EMBL" id="QDI91610.1"/>
    </source>
</evidence>
<dbReference type="InterPro" id="IPR001792">
    <property type="entry name" value="Acylphosphatase-like_dom"/>
</dbReference>
<name>A0A514LID3_9BACI</name>
<dbReference type="SUPFAM" id="SSF54975">
    <property type="entry name" value="Acylphosphatase/BLUF domain-like"/>
    <property type="match status" value="1"/>
</dbReference>
<protein>
    <recommendedName>
        <fullName evidence="1">Acylphosphatase</fullName>
    </recommendedName>
    <alternativeName>
        <fullName evidence="2">Acylphosphate phosphohydrolase</fullName>
    </alternativeName>
</protein>
<evidence type="ECO:0000256" key="5">
    <source>
        <dbReference type="RuleBase" id="RU004168"/>
    </source>
</evidence>
<sequence length="541" mass="62243">MGDPTVNKYNENWLPHLNHAIPIESCKNKVSMYTIALEGWRRGLTLKFYTEMDENRIRQIRYSFLGKRREHHFAGSKGDKITDEAFHICDDKALTYEWLSKASVPVPMGKKFTEDVQEDEIIQYAKTTGFPLVLKPTNGSGGKGVIVNIQSIKALKDALFYVREELKFKEILIEQFITGDEVRIFVLGDQLFSAVNRIPANIVGDGKHSIRTLIDMKNEERKNVPHLYDRPIKLDRQLYTTLRESGLTLDTIPKHGRRVFLKKTSNVSSGGDPIDVTDRLTPELRNIAVQACQAIPGLAHCGLDMMIDWQNNKGFVIELNTRPGIGSFLFPMEGKAEDIPRAIIDDYFPETKEVQTKQSNVYFDFKTILETLQNGTVEEVEVVPAPTGNLYAKKFILSGVIQDRDYHEWLRKQALQNNLSGYIKMLGSRDMEMLIAGANKQEVDNYKQVFNQRKDRHEDMKLREEPWEAPVKVGFDIDGRLETAGLTQLESQWQKLQEEMQSIQKEKIRLERQNNKIEQSSSWRITLPLRKTGDMMKNVFK</sequence>
<dbReference type="InterPro" id="IPR011761">
    <property type="entry name" value="ATP-grasp"/>
</dbReference>
<dbReference type="Pfam" id="PF08443">
    <property type="entry name" value="RimK"/>
    <property type="match status" value="1"/>
</dbReference>
<dbReference type="GO" id="GO:0005737">
    <property type="term" value="C:cytoplasm"/>
    <property type="evidence" value="ECO:0007669"/>
    <property type="project" value="TreeGrafter"/>
</dbReference>
<evidence type="ECO:0000259" key="7">
    <source>
        <dbReference type="PROSITE" id="PS50975"/>
    </source>
</evidence>
<dbReference type="PANTHER" id="PTHR21621">
    <property type="entry name" value="RIBOSOMAL PROTEIN S6 MODIFICATION PROTEIN"/>
    <property type="match status" value="1"/>
</dbReference>
<dbReference type="PROSITE" id="PS50975">
    <property type="entry name" value="ATP_GRASP"/>
    <property type="match status" value="1"/>
</dbReference>
<keyword evidence="3" id="KW-0547">Nucleotide-binding</keyword>
<dbReference type="SMART" id="SM01209">
    <property type="entry name" value="GARS_A"/>
    <property type="match status" value="1"/>
</dbReference>
<dbReference type="PROSITE" id="PS00866">
    <property type="entry name" value="CPSASE_1"/>
    <property type="match status" value="1"/>
</dbReference>
<dbReference type="PANTHER" id="PTHR21621:SF0">
    <property type="entry name" value="BETA-CITRYLGLUTAMATE SYNTHASE B-RELATED"/>
    <property type="match status" value="1"/>
</dbReference>
<dbReference type="GO" id="GO:0046872">
    <property type="term" value="F:metal ion binding"/>
    <property type="evidence" value="ECO:0007669"/>
    <property type="project" value="InterPro"/>
</dbReference>
<dbReference type="PROSITE" id="PS51160">
    <property type="entry name" value="ACYLPHOSPHATASE_3"/>
    <property type="match status" value="1"/>
</dbReference>
<evidence type="ECO:0000256" key="4">
    <source>
        <dbReference type="PROSITE-ProRule" id="PRU00520"/>
    </source>
</evidence>
<dbReference type="InterPro" id="IPR005479">
    <property type="entry name" value="CPAse_ATP-bd"/>
</dbReference>
<keyword evidence="3" id="KW-0067">ATP-binding</keyword>
<evidence type="ECO:0000256" key="3">
    <source>
        <dbReference type="PROSITE-ProRule" id="PRU00409"/>
    </source>
</evidence>
<dbReference type="InterPro" id="IPR036046">
    <property type="entry name" value="Acylphosphatase-like_dom_sf"/>
</dbReference>
<accession>A0A514LID3</accession>
<keyword evidence="6" id="KW-0175">Coiled coil</keyword>
<dbReference type="EMBL" id="CP035485">
    <property type="protein sequence ID" value="QDI91610.1"/>
    <property type="molecule type" value="Genomic_DNA"/>
</dbReference>
<evidence type="ECO:0000256" key="1">
    <source>
        <dbReference type="ARBA" id="ARBA00015991"/>
    </source>
</evidence>
<feature type="domain" description="ATP-grasp" evidence="7">
    <location>
        <begin position="96"/>
        <end position="348"/>
    </location>
</feature>
<dbReference type="Gene3D" id="3.30.470.20">
    <property type="entry name" value="ATP-grasp fold, B domain"/>
    <property type="match status" value="2"/>
</dbReference>
<evidence type="ECO:0000259" key="8">
    <source>
        <dbReference type="PROSITE" id="PS51160"/>
    </source>
</evidence>
<organism evidence="9 10">
    <name type="scientific">Salicibibacter halophilus</name>
    <dbReference type="NCBI Taxonomy" id="2502791"/>
    <lineage>
        <taxon>Bacteria</taxon>
        <taxon>Bacillati</taxon>
        <taxon>Bacillota</taxon>
        <taxon>Bacilli</taxon>
        <taxon>Bacillales</taxon>
        <taxon>Bacillaceae</taxon>
        <taxon>Salicibibacter</taxon>
    </lineage>
</organism>
<dbReference type="Proteomes" id="UP000319756">
    <property type="component" value="Chromosome"/>
</dbReference>
<reference evidence="10" key="1">
    <citation type="submission" date="2019-01" db="EMBL/GenBank/DDBJ databases">
        <title>Genomic analysis of Salicibibacter sp. NKC3-5.</title>
        <authorList>
            <person name="Oh Y.J."/>
        </authorList>
    </citation>
    <scope>NUCLEOTIDE SEQUENCE [LARGE SCALE GENOMIC DNA]</scope>
    <source>
        <strain evidence="10">NKC3-5</strain>
    </source>
</reference>
<dbReference type="SUPFAM" id="SSF56059">
    <property type="entry name" value="Glutathione synthetase ATP-binding domain-like"/>
    <property type="match status" value="1"/>
</dbReference>
<dbReference type="InterPro" id="IPR013651">
    <property type="entry name" value="ATP-grasp_RimK-type"/>
</dbReference>
<comment type="caution">
    <text evidence="4">Lacks conserved residue(s) required for the propagation of feature annotation.</text>
</comment>
<evidence type="ECO:0000256" key="6">
    <source>
        <dbReference type="SAM" id="Coils"/>
    </source>
</evidence>
<dbReference type="KEGG" id="sale:EPH95_10895"/>
<dbReference type="GO" id="GO:0018169">
    <property type="term" value="F:ribosomal S6-glutamic acid ligase activity"/>
    <property type="evidence" value="ECO:0007669"/>
    <property type="project" value="TreeGrafter"/>
</dbReference>
<keyword evidence="10" id="KW-1185">Reference proteome</keyword>
<dbReference type="GO" id="GO:0005524">
    <property type="term" value="F:ATP binding"/>
    <property type="evidence" value="ECO:0007669"/>
    <property type="project" value="UniProtKB-UniRule"/>
</dbReference>
<feature type="coiled-coil region" evidence="6">
    <location>
        <begin position="486"/>
        <end position="520"/>
    </location>
</feature>
<dbReference type="Pfam" id="PF00708">
    <property type="entry name" value="Acylphosphatase"/>
    <property type="match status" value="1"/>
</dbReference>
<gene>
    <name evidence="9" type="ORF">EPH95_10895</name>
</gene>
<dbReference type="GO" id="GO:0009432">
    <property type="term" value="P:SOS response"/>
    <property type="evidence" value="ECO:0007669"/>
    <property type="project" value="TreeGrafter"/>
</dbReference>
<comment type="similarity">
    <text evidence="5">Belongs to the acylphosphatase family.</text>
</comment>
<dbReference type="AlphaFoldDB" id="A0A514LID3"/>
<evidence type="ECO:0000313" key="10">
    <source>
        <dbReference type="Proteomes" id="UP000319756"/>
    </source>
</evidence>